<feature type="non-terminal residue" evidence="4">
    <location>
        <position position="1"/>
    </location>
</feature>
<evidence type="ECO:0000256" key="2">
    <source>
        <dbReference type="ARBA" id="ARBA00022723"/>
    </source>
</evidence>
<dbReference type="Proteomes" id="UP000027456">
    <property type="component" value="Unassembled WGS sequence"/>
</dbReference>
<dbReference type="InterPro" id="IPR027806">
    <property type="entry name" value="HARBI1_dom"/>
</dbReference>
<sequence length="127" mass="14035">IGCVGSNLRIVDYCVGYTGSAHDALAFRTTAAYCHPESVFQGDEFAWTDSAYPLSYRIIPVHKAPANQDPVIRAFDKAVSHLRVRLEHCNGMLKGLWQSLRGLQISIKPLSRSYCCNGMGLGMHHTP</sequence>
<name>A0A074RJC3_9AGAM</name>
<proteinExistence type="predicted"/>
<dbReference type="Pfam" id="PF13359">
    <property type="entry name" value="DDE_Tnp_4"/>
    <property type="match status" value="1"/>
</dbReference>
<dbReference type="GO" id="GO:0046872">
    <property type="term" value="F:metal ion binding"/>
    <property type="evidence" value="ECO:0007669"/>
    <property type="project" value="UniProtKB-KW"/>
</dbReference>
<evidence type="ECO:0000259" key="3">
    <source>
        <dbReference type="Pfam" id="PF13359"/>
    </source>
</evidence>
<organism evidence="4 5">
    <name type="scientific">Rhizoctonia solani 123E</name>
    <dbReference type="NCBI Taxonomy" id="1423351"/>
    <lineage>
        <taxon>Eukaryota</taxon>
        <taxon>Fungi</taxon>
        <taxon>Dikarya</taxon>
        <taxon>Basidiomycota</taxon>
        <taxon>Agaricomycotina</taxon>
        <taxon>Agaricomycetes</taxon>
        <taxon>Cantharellales</taxon>
        <taxon>Ceratobasidiaceae</taxon>
        <taxon>Rhizoctonia</taxon>
    </lineage>
</organism>
<dbReference type="AlphaFoldDB" id="A0A074RJC3"/>
<dbReference type="STRING" id="1423351.A0A074RJC3"/>
<comment type="cofactor">
    <cofactor evidence="1">
        <name>a divalent metal cation</name>
        <dbReference type="ChEBI" id="CHEBI:60240"/>
    </cofactor>
</comment>
<reference evidence="4 5" key="1">
    <citation type="submission" date="2013-12" db="EMBL/GenBank/DDBJ databases">
        <authorList>
            <person name="Cubeta M."/>
            <person name="Pakala S."/>
            <person name="Fedorova N."/>
            <person name="Thomas E."/>
            <person name="Dean R."/>
            <person name="Jabaji S."/>
            <person name="Neate S."/>
            <person name="Toda T."/>
            <person name="Tavantzis S."/>
            <person name="Vilgalys R."/>
            <person name="Bharathan N."/>
            <person name="Pakala S."/>
            <person name="Losada L.S."/>
            <person name="Zafar N."/>
            <person name="Nierman W."/>
        </authorList>
    </citation>
    <scope>NUCLEOTIDE SEQUENCE [LARGE SCALE GENOMIC DNA]</scope>
    <source>
        <strain evidence="4 5">123E</strain>
    </source>
</reference>
<dbReference type="OrthoDB" id="3246760at2759"/>
<gene>
    <name evidence="4" type="ORF">V565_268920</name>
</gene>
<keyword evidence="4" id="KW-0255">Endonuclease</keyword>
<protein>
    <submittedName>
        <fullName evidence="4">DDE family endonuclease</fullName>
    </submittedName>
</protein>
<keyword evidence="4" id="KW-0540">Nuclease</keyword>
<feature type="domain" description="DDE Tnp4" evidence="3">
    <location>
        <begin position="3"/>
        <end position="108"/>
    </location>
</feature>
<evidence type="ECO:0000313" key="5">
    <source>
        <dbReference type="Proteomes" id="UP000027456"/>
    </source>
</evidence>
<keyword evidence="2" id="KW-0479">Metal-binding</keyword>
<dbReference type="HOGENOM" id="CLU_018552_11_1_1"/>
<evidence type="ECO:0000256" key="1">
    <source>
        <dbReference type="ARBA" id="ARBA00001968"/>
    </source>
</evidence>
<keyword evidence="4" id="KW-0378">Hydrolase</keyword>
<dbReference type="EMBL" id="AZST01001763">
    <property type="protein sequence ID" value="KEP45480.1"/>
    <property type="molecule type" value="Genomic_DNA"/>
</dbReference>
<evidence type="ECO:0000313" key="4">
    <source>
        <dbReference type="EMBL" id="KEP45480.1"/>
    </source>
</evidence>
<dbReference type="GO" id="GO:0004519">
    <property type="term" value="F:endonuclease activity"/>
    <property type="evidence" value="ECO:0007669"/>
    <property type="project" value="UniProtKB-KW"/>
</dbReference>
<keyword evidence="5" id="KW-1185">Reference proteome</keyword>
<accession>A0A074RJC3</accession>
<comment type="caution">
    <text evidence="4">The sequence shown here is derived from an EMBL/GenBank/DDBJ whole genome shotgun (WGS) entry which is preliminary data.</text>
</comment>